<dbReference type="AlphaFoldDB" id="A0A6M3JQM1"/>
<gene>
    <name evidence="1" type="ORF">MM415A02830_0001</name>
</gene>
<protein>
    <submittedName>
        <fullName evidence="1">Uncharacterized protein</fullName>
    </submittedName>
</protein>
<organism evidence="1">
    <name type="scientific">viral metagenome</name>
    <dbReference type="NCBI Taxonomy" id="1070528"/>
    <lineage>
        <taxon>unclassified sequences</taxon>
        <taxon>metagenomes</taxon>
        <taxon>organismal metagenomes</taxon>
    </lineage>
</organism>
<name>A0A6M3JQM1_9ZZZZ</name>
<proteinExistence type="predicted"/>
<dbReference type="EMBL" id="MT141935">
    <property type="protein sequence ID" value="QJA72233.1"/>
    <property type="molecule type" value="Genomic_DNA"/>
</dbReference>
<accession>A0A6M3JQM1</accession>
<sequence>MEVKTRAIGDGWAYACPRCLNGTMSWEHDKAGTLPYLKCILCGKEVRQREKFEKTEKKVPTGHKFEAKIAVEPENKGNKTEDKRAKKWVFGKKVQNC</sequence>
<evidence type="ECO:0000313" key="1">
    <source>
        <dbReference type="EMBL" id="QJA72233.1"/>
    </source>
</evidence>
<reference evidence="1" key="1">
    <citation type="submission" date="2020-03" db="EMBL/GenBank/DDBJ databases">
        <title>The deep terrestrial virosphere.</title>
        <authorList>
            <person name="Holmfeldt K."/>
            <person name="Nilsson E."/>
            <person name="Simone D."/>
            <person name="Lopez-Fernandez M."/>
            <person name="Wu X."/>
            <person name="de Brujin I."/>
            <person name="Lundin D."/>
            <person name="Andersson A."/>
            <person name="Bertilsson S."/>
            <person name="Dopson M."/>
        </authorList>
    </citation>
    <scope>NUCLEOTIDE SEQUENCE</scope>
    <source>
        <strain evidence="1">MM415A02830</strain>
    </source>
</reference>